<accession>A0A9N9L4H9</accession>
<dbReference type="AlphaFoldDB" id="A0A9N9L4H9"/>
<feature type="compositionally biased region" description="Polar residues" evidence="1">
    <location>
        <begin position="1"/>
        <end position="17"/>
    </location>
</feature>
<evidence type="ECO:0000313" key="3">
    <source>
        <dbReference type="Proteomes" id="UP000696280"/>
    </source>
</evidence>
<dbReference type="EMBL" id="CAJVRL010000081">
    <property type="protein sequence ID" value="CAG8957973.1"/>
    <property type="molecule type" value="Genomic_DNA"/>
</dbReference>
<proteinExistence type="predicted"/>
<protein>
    <submittedName>
        <fullName evidence="2">Uncharacterized protein</fullName>
    </submittedName>
</protein>
<evidence type="ECO:0000313" key="2">
    <source>
        <dbReference type="EMBL" id="CAG8957973.1"/>
    </source>
</evidence>
<sequence length="233" mass="26735">MYPQEYVQQTLQPSEATPTAHHHHYTDYQGAPNVQPTMRSIYLGCQHELDLSVSLGALSVDGNDNIHIDNSRPGVSILVHPRWCPNCLLHRQQAIQENFSRRWTIPPPADREQARIHQKNADFARGVMDGRILALSEPIVDHPDLLLTEQQKAERLNAKIEQKLVNMFAASSLVPFDEGWTPQMRDMVQFSQSDKQFKKGIREGVEIQLDFEKSALEANTEEEREMRLRNALF</sequence>
<feature type="region of interest" description="Disordered" evidence="1">
    <location>
        <begin position="1"/>
        <end position="23"/>
    </location>
</feature>
<keyword evidence="3" id="KW-1185">Reference proteome</keyword>
<organism evidence="2 3">
    <name type="scientific">Hymenoscyphus fraxineus</name>
    <dbReference type="NCBI Taxonomy" id="746836"/>
    <lineage>
        <taxon>Eukaryota</taxon>
        <taxon>Fungi</taxon>
        <taxon>Dikarya</taxon>
        <taxon>Ascomycota</taxon>
        <taxon>Pezizomycotina</taxon>
        <taxon>Leotiomycetes</taxon>
        <taxon>Helotiales</taxon>
        <taxon>Helotiaceae</taxon>
        <taxon>Hymenoscyphus</taxon>
    </lineage>
</organism>
<name>A0A9N9L4H9_9HELO</name>
<dbReference type="OrthoDB" id="10280904at2759"/>
<dbReference type="Proteomes" id="UP000696280">
    <property type="component" value="Unassembled WGS sequence"/>
</dbReference>
<gene>
    <name evidence="2" type="ORF">HYFRA_00000316</name>
</gene>
<evidence type="ECO:0000256" key="1">
    <source>
        <dbReference type="SAM" id="MobiDB-lite"/>
    </source>
</evidence>
<reference evidence="2" key="1">
    <citation type="submission" date="2021-07" db="EMBL/GenBank/DDBJ databases">
        <authorList>
            <person name="Durling M."/>
        </authorList>
    </citation>
    <scope>NUCLEOTIDE SEQUENCE</scope>
</reference>
<comment type="caution">
    <text evidence="2">The sequence shown here is derived from an EMBL/GenBank/DDBJ whole genome shotgun (WGS) entry which is preliminary data.</text>
</comment>